<evidence type="ECO:0000313" key="3">
    <source>
        <dbReference type="Proteomes" id="UP001206312"/>
    </source>
</evidence>
<comment type="caution">
    <text evidence="2">The sequence shown here is derived from an EMBL/GenBank/DDBJ whole genome shotgun (WGS) entry which is preliminary data.</text>
</comment>
<dbReference type="RefSeq" id="WP_252740498.1">
    <property type="nucleotide sequence ID" value="NZ_JAMXIB010000002.1"/>
</dbReference>
<reference evidence="2 3" key="1">
    <citation type="submission" date="2022-06" db="EMBL/GenBank/DDBJ databases">
        <authorList>
            <person name="Xuan X."/>
        </authorList>
    </citation>
    <scope>NUCLEOTIDE SEQUENCE [LARGE SCALE GENOMIC DNA]</scope>
    <source>
        <strain evidence="2 3">2V75</strain>
    </source>
</reference>
<feature type="domain" description="Beta-lactamase-related" evidence="1">
    <location>
        <begin position="34"/>
        <end position="342"/>
    </location>
</feature>
<dbReference type="SUPFAM" id="SSF56601">
    <property type="entry name" value="beta-lactamase/transpeptidase-like"/>
    <property type="match status" value="1"/>
</dbReference>
<dbReference type="Gene3D" id="3.40.710.10">
    <property type="entry name" value="DD-peptidase/beta-lactamase superfamily"/>
    <property type="match status" value="1"/>
</dbReference>
<proteinExistence type="predicted"/>
<organism evidence="2 3">
    <name type="scientific">Robiginitalea marina</name>
    <dbReference type="NCBI Taxonomy" id="2954105"/>
    <lineage>
        <taxon>Bacteria</taxon>
        <taxon>Pseudomonadati</taxon>
        <taxon>Bacteroidota</taxon>
        <taxon>Flavobacteriia</taxon>
        <taxon>Flavobacteriales</taxon>
        <taxon>Flavobacteriaceae</taxon>
        <taxon>Robiginitalea</taxon>
    </lineage>
</organism>
<evidence type="ECO:0000259" key="1">
    <source>
        <dbReference type="Pfam" id="PF00144"/>
    </source>
</evidence>
<dbReference type="PANTHER" id="PTHR46825:SF9">
    <property type="entry name" value="BETA-LACTAMASE-RELATED DOMAIN-CONTAINING PROTEIN"/>
    <property type="match status" value="1"/>
</dbReference>
<dbReference type="EMBL" id="JAMXIB010000002">
    <property type="protein sequence ID" value="MCO5724128.1"/>
    <property type="molecule type" value="Genomic_DNA"/>
</dbReference>
<dbReference type="InterPro" id="IPR050491">
    <property type="entry name" value="AmpC-like"/>
</dbReference>
<gene>
    <name evidence="2" type="ORF">NG653_04630</name>
</gene>
<dbReference type="InterPro" id="IPR012338">
    <property type="entry name" value="Beta-lactam/transpept-like"/>
</dbReference>
<dbReference type="PANTHER" id="PTHR46825">
    <property type="entry name" value="D-ALANYL-D-ALANINE-CARBOXYPEPTIDASE/ENDOPEPTIDASE AMPH"/>
    <property type="match status" value="1"/>
</dbReference>
<sequence>MKRLFFICSFVAPLWGHSQPMVSEEKSREIDVYLRSVMREQEIPGIALAILKDGQVLKEAYYGLASLEFQVPVTEASAFWMASVSKHMTCTAIMQLHEQGILEIDREIHTYLADAPASWKGITLRHLMTHTSGLPESGKGSERGARSARGTYSAAQMYGNAGKDTLAFPPGEGFLYSDEGIFLLGYLIHKVSGLSFREYMQKKIFDPAGMHSAYLMDQFKIHPNQVSGYAKRNGEVIPDRNSWRLIDTEINAAGGVYATLRDMVHWERSMTEQTLLSENSKNLMWESYTLKDGRRTHYGFGWNTQRVNGKRILYHPGVSGTEYLRFPDDGLSIIVLTNQADYVRSIAQNISGILGISPGISEKDIKTGTPVTYEPDLSEVKSLVGQYEFQPNQHFYLDEKFLVEIILKQNEPWIEFPANKEIRNRFRLAKLENGRWMQLSWDPAFLEVSLETTTGKDANRSLKVYEHDGLEEYCVGELVKVAPRD</sequence>
<keyword evidence="3" id="KW-1185">Reference proteome</keyword>
<protein>
    <submittedName>
        <fullName evidence="2">Beta-lactamase family protein</fullName>
    </submittedName>
</protein>
<name>A0ABT1AVP1_9FLAO</name>
<dbReference type="Proteomes" id="UP001206312">
    <property type="component" value="Unassembled WGS sequence"/>
</dbReference>
<accession>A0ABT1AVP1</accession>
<dbReference type="Pfam" id="PF00144">
    <property type="entry name" value="Beta-lactamase"/>
    <property type="match status" value="1"/>
</dbReference>
<dbReference type="InterPro" id="IPR001466">
    <property type="entry name" value="Beta-lactam-related"/>
</dbReference>
<evidence type="ECO:0000313" key="2">
    <source>
        <dbReference type="EMBL" id="MCO5724128.1"/>
    </source>
</evidence>